<evidence type="ECO:0000313" key="1">
    <source>
        <dbReference type="EMBL" id="KAK9923525.1"/>
    </source>
</evidence>
<sequence length="79" mass="8015">MAGAEGSTAAWIGGCGRRPEEAATWSDGTAQLGSSASAEAEELEIEHGLGVICGSGYGGGSNVCFGLKRRRRGSLEAQQ</sequence>
<dbReference type="AlphaFoldDB" id="A0AAW1WF53"/>
<name>A0AAW1WF53_RUBAR</name>
<accession>A0AAW1WF53</accession>
<comment type="caution">
    <text evidence="1">The sequence shown here is derived from an EMBL/GenBank/DDBJ whole genome shotgun (WGS) entry which is preliminary data.</text>
</comment>
<keyword evidence="2" id="KW-1185">Reference proteome</keyword>
<proteinExistence type="predicted"/>
<gene>
    <name evidence="1" type="ORF">M0R45_031937</name>
</gene>
<evidence type="ECO:0000313" key="2">
    <source>
        <dbReference type="Proteomes" id="UP001457282"/>
    </source>
</evidence>
<dbReference type="EMBL" id="JBEDUW010000006">
    <property type="protein sequence ID" value="KAK9923525.1"/>
    <property type="molecule type" value="Genomic_DNA"/>
</dbReference>
<dbReference type="Proteomes" id="UP001457282">
    <property type="component" value="Unassembled WGS sequence"/>
</dbReference>
<reference evidence="1 2" key="1">
    <citation type="journal article" date="2023" name="G3 (Bethesda)">
        <title>A chromosome-length genome assembly and annotation of blackberry (Rubus argutus, cv. 'Hillquist').</title>
        <authorList>
            <person name="Bruna T."/>
            <person name="Aryal R."/>
            <person name="Dudchenko O."/>
            <person name="Sargent D.J."/>
            <person name="Mead D."/>
            <person name="Buti M."/>
            <person name="Cavallini A."/>
            <person name="Hytonen T."/>
            <person name="Andres J."/>
            <person name="Pham M."/>
            <person name="Weisz D."/>
            <person name="Mascagni F."/>
            <person name="Usai G."/>
            <person name="Natali L."/>
            <person name="Bassil N."/>
            <person name="Fernandez G.E."/>
            <person name="Lomsadze A."/>
            <person name="Armour M."/>
            <person name="Olukolu B."/>
            <person name="Poorten T."/>
            <person name="Britton C."/>
            <person name="Davik J."/>
            <person name="Ashrafi H."/>
            <person name="Aiden E.L."/>
            <person name="Borodovsky M."/>
            <person name="Worthington M."/>
        </authorList>
    </citation>
    <scope>NUCLEOTIDE SEQUENCE [LARGE SCALE GENOMIC DNA]</scope>
    <source>
        <strain evidence="1">PI 553951</strain>
    </source>
</reference>
<organism evidence="1 2">
    <name type="scientific">Rubus argutus</name>
    <name type="common">Southern blackberry</name>
    <dbReference type="NCBI Taxonomy" id="59490"/>
    <lineage>
        <taxon>Eukaryota</taxon>
        <taxon>Viridiplantae</taxon>
        <taxon>Streptophyta</taxon>
        <taxon>Embryophyta</taxon>
        <taxon>Tracheophyta</taxon>
        <taxon>Spermatophyta</taxon>
        <taxon>Magnoliopsida</taxon>
        <taxon>eudicotyledons</taxon>
        <taxon>Gunneridae</taxon>
        <taxon>Pentapetalae</taxon>
        <taxon>rosids</taxon>
        <taxon>fabids</taxon>
        <taxon>Rosales</taxon>
        <taxon>Rosaceae</taxon>
        <taxon>Rosoideae</taxon>
        <taxon>Rosoideae incertae sedis</taxon>
        <taxon>Rubus</taxon>
    </lineage>
</organism>
<protein>
    <submittedName>
        <fullName evidence="1">Uncharacterized protein</fullName>
    </submittedName>
</protein>